<dbReference type="PANTHER" id="PTHR42760">
    <property type="entry name" value="SHORT-CHAIN DEHYDROGENASES/REDUCTASES FAMILY MEMBER"/>
    <property type="match status" value="1"/>
</dbReference>
<dbReference type="NCBIfam" id="NF006110">
    <property type="entry name" value="PRK08261.1"/>
    <property type="match status" value="1"/>
</dbReference>
<sequence>MSDRLESLINSAPGKAILGALGVNPPPELRRYTADQATTPVLVDLGGNASSAVFQAVQSVLTGMPASHTDATTQRCDALIFDASHIQNPTQLDEAYRYFHARIRQLGANGRIVIFGRPHMACQTLSAATAQRALEGLSRSLGKEVGRKGSTAQLVTVAEGMESHIASSLRFLLSAKSAYISGQVLKVANTAAEHPGSLDWQRPLAGKTALVTGASRGIGAAIATVLSRDGAQVLGVDVAPMESELRSTMESIGGTSLVADITAEDTPQRLSELFAAQGGVDIVVHNAGVTRDKTLANMTEDQWQMVLNINLTAAQRITDELLASGALNDGGSIVGVSSMNGIAGQRGQTNYAASKAGVIGYVDYMTADDALRQRGITVNAVAPGFIETAMTAAIPFMTRQFGRRLNSLSQGGLPVDVAEAIAYFANPASRAVQGNVMRVCGQALIGA</sequence>
<dbReference type="GO" id="GO:0016616">
    <property type="term" value="F:oxidoreductase activity, acting on the CH-OH group of donors, NAD or NADP as acceptor"/>
    <property type="evidence" value="ECO:0007669"/>
    <property type="project" value="UniProtKB-ARBA"/>
</dbReference>
<dbReference type="InterPro" id="IPR057326">
    <property type="entry name" value="KR_dom"/>
</dbReference>
<dbReference type="AlphaFoldDB" id="A0A7T4QYK3"/>
<evidence type="ECO:0000313" key="4">
    <source>
        <dbReference type="Proteomes" id="UP000596063"/>
    </source>
</evidence>
<dbReference type="RefSeq" id="WP_198568675.1">
    <property type="nucleotide sequence ID" value="NZ_CP066167.1"/>
</dbReference>
<dbReference type="PRINTS" id="PR00081">
    <property type="entry name" value="GDHRDH"/>
</dbReference>
<protein>
    <submittedName>
        <fullName evidence="3">3-oxoacyl-ACP reductase</fullName>
    </submittedName>
</protein>
<dbReference type="PRINTS" id="PR00080">
    <property type="entry name" value="SDRFAMILY"/>
</dbReference>
<dbReference type="KEGG" id="snan:I6N98_12455"/>
<dbReference type="Pfam" id="PF13561">
    <property type="entry name" value="adh_short_C2"/>
    <property type="match status" value="1"/>
</dbReference>
<dbReference type="PANTHER" id="PTHR42760:SF78">
    <property type="entry name" value="3-OXOACYL-[ACYL-CARRIER-PROTEIN] REDUCTASE [NADH]"/>
    <property type="match status" value="1"/>
</dbReference>
<comment type="similarity">
    <text evidence="1">Belongs to the short-chain dehydrogenases/reductases (SDR) family.</text>
</comment>
<dbReference type="Gene3D" id="3.40.50.720">
    <property type="entry name" value="NAD(P)-binding Rossmann-like Domain"/>
    <property type="match status" value="2"/>
</dbReference>
<organism evidence="3 4">
    <name type="scientific">Spongiibacter nanhainus</name>
    <dbReference type="NCBI Taxonomy" id="2794344"/>
    <lineage>
        <taxon>Bacteria</taxon>
        <taxon>Pseudomonadati</taxon>
        <taxon>Pseudomonadota</taxon>
        <taxon>Gammaproteobacteria</taxon>
        <taxon>Cellvibrionales</taxon>
        <taxon>Spongiibacteraceae</taxon>
        <taxon>Spongiibacter</taxon>
    </lineage>
</organism>
<dbReference type="InterPro" id="IPR002347">
    <property type="entry name" value="SDR_fam"/>
</dbReference>
<evidence type="ECO:0000259" key="2">
    <source>
        <dbReference type="SMART" id="SM00822"/>
    </source>
</evidence>
<dbReference type="FunFam" id="3.40.50.720:FF:000338">
    <property type="entry name" value="3-oxoacyl-ACP reductase FabG"/>
    <property type="match status" value="1"/>
</dbReference>
<dbReference type="Proteomes" id="UP000596063">
    <property type="component" value="Chromosome"/>
</dbReference>
<name>A0A7T4QYK3_9GAMM</name>
<dbReference type="SMART" id="SM00822">
    <property type="entry name" value="PKS_KR"/>
    <property type="match status" value="1"/>
</dbReference>
<dbReference type="EMBL" id="CP066167">
    <property type="protein sequence ID" value="QQD17173.1"/>
    <property type="molecule type" value="Genomic_DNA"/>
</dbReference>
<reference evidence="3 4" key="1">
    <citation type="submission" date="2020-12" db="EMBL/GenBank/DDBJ databases">
        <authorList>
            <person name="Shan Y."/>
        </authorList>
    </citation>
    <scope>NUCLEOTIDE SEQUENCE [LARGE SCALE GENOMIC DNA]</scope>
    <source>
        <strain evidence="4">csc3.9</strain>
    </source>
</reference>
<evidence type="ECO:0000313" key="3">
    <source>
        <dbReference type="EMBL" id="QQD17173.1"/>
    </source>
</evidence>
<dbReference type="SUPFAM" id="SSF51735">
    <property type="entry name" value="NAD(P)-binding Rossmann-fold domains"/>
    <property type="match status" value="2"/>
</dbReference>
<keyword evidence="4" id="KW-1185">Reference proteome</keyword>
<accession>A0A7T4QYK3</accession>
<evidence type="ECO:0000256" key="1">
    <source>
        <dbReference type="ARBA" id="ARBA00006484"/>
    </source>
</evidence>
<gene>
    <name evidence="3" type="ORF">I6N98_12455</name>
</gene>
<proteinExistence type="inferred from homology"/>
<feature type="domain" description="Ketoreductase" evidence="2">
    <location>
        <begin position="207"/>
        <end position="389"/>
    </location>
</feature>
<dbReference type="InterPro" id="IPR036291">
    <property type="entry name" value="NAD(P)-bd_dom_sf"/>
</dbReference>